<protein>
    <recommendedName>
        <fullName evidence="3">DUF952 domain-containing protein</fullName>
    </recommendedName>
</protein>
<reference evidence="1 2" key="1">
    <citation type="submission" date="2015-06" db="EMBL/GenBank/DDBJ databases">
        <title>Talaromyces atroroseus IBT 11181 draft genome.</title>
        <authorList>
            <person name="Rasmussen K.B."/>
            <person name="Rasmussen S."/>
            <person name="Petersen B."/>
            <person name="Sicheritz-Ponten T."/>
            <person name="Mortensen U.H."/>
            <person name="Thrane U."/>
        </authorList>
    </citation>
    <scope>NUCLEOTIDE SEQUENCE [LARGE SCALE GENOMIC DNA]</scope>
    <source>
        <strain evidence="1 2">IBT 11181</strain>
    </source>
</reference>
<dbReference type="InterPro" id="IPR009297">
    <property type="entry name" value="DUF952"/>
</dbReference>
<dbReference type="STRING" id="1441469.A0A225BC77"/>
<dbReference type="OrthoDB" id="3335358at2759"/>
<dbReference type="PANTHER" id="PTHR34129">
    <property type="entry name" value="BLR1139 PROTEIN"/>
    <property type="match status" value="1"/>
</dbReference>
<evidence type="ECO:0000313" key="2">
    <source>
        <dbReference type="Proteomes" id="UP000214365"/>
    </source>
</evidence>
<dbReference type="SUPFAM" id="SSF56399">
    <property type="entry name" value="ADP-ribosylation"/>
    <property type="match status" value="1"/>
</dbReference>
<dbReference type="Gene3D" id="3.20.170.20">
    <property type="entry name" value="Protein of unknown function DUF952"/>
    <property type="match status" value="1"/>
</dbReference>
<dbReference type="Pfam" id="PF06108">
    <property type="entry name" value="DUF952"/>
    <property type="match status" value="1"/>
</dbReference>
<dbReference type="RefSeq" id="XP_020123778.1">
    <property type="nucleotide sequence ID" value="XM_020260634.1"/>
</dbReference>
<evidence type="ECO:0008006" key="3">
    <source>
        <dbReference type="Google" id="ProtNLM"/>
    </source>
</evidence>
<proteinExistence type="predicted"/>
<accession>A0A225BC77</accession>
<keyword evidence="2" id="KW-1185">Reference proteome</keyword>
<evidence type="ECO:0000313" key="1">
    <source>
        <dbReference type="EMBL" id="OKL63657.1"/>
    </source>
</evidence>
<dbReference type="EMBL" id="LFMY01000001">
    <property type="protein sequence ID" value="OKL63657.1"/>
    <property type="molecule type" value="Genomic_DNA"/>
</dbReference>
<comment type="caution">
    <text evidence="1">The sequence shown here is derived from an EMBL/GenBank/DDBJ whole genome shotgun (WGS) entry which is preliminary data.</text>
</comment>
<name>A0A225BC77_TALAT</name>
<dbReference type="AlphaFoldDB" id="A0A225BC77"/>
<dbReference type="PANTHER" id="PTHR34129:SF1">
    <property type="entry name" value="DUF952 DOMAIN-CONTAINING PROTEIN"/>
    <property type="match status" value="1"/>
</dbReference>
<sequence>MASSDGPKYVYKIVPSSAPIPESLPARLPISDLDQQSGFIHLSTALQVPNTLKFFFKDEPCVYMLRIGYEKVQENIRWESPDAKVCGPRGGEGMFPHLYNGHKLGKDEIESVATWKNEDGWDRALENAASWLVY</sequence>
<dbReference type="Proteomes" id="UP000214365">
    <property type="component" value="Unassembled WGS sequence"/>
</dbReference>
<organism evidence="1 2">
    <name type="scientific">Talaromyces atroroseus</name>
    <dbReference type="NCBI Taxonomy" id="1441469"/>
    <lineage>
        <taxon>Eukaryota</taxon>
        <taxon>Fungi</taxon>
        <taxon>Dikarya</taxon>
        <taxon>Ascomycota</taxon>
        <taxon>Pezizomycotina</taxon>
        <taxon>Eurotiomycetes</taxon>
        <taxon>Eurotiomycetidae</taxon>
        <taxon>Eurotiales</taxon>
        <taxon>Trichocomaceae</taxon>
        <taxon>Talaromyces</taxon>
        <taxon>Talaromyces sect. Trachyspermi</taxon>
    </lineage>
</organism>
<gene>
    <name evidence="1" type="ORF">UA08_00078</name>
</gene>
<dbReference type="GeneID" id="30999833"/>